<feature type="transmembrane region" description="Helical" evidence="7">
    <location>
        <begin position="417"/>
        <end position="437"/>
    </location>
</feature>
<name>A0ABT9RT50_9MICC</name>
<feature type="transmembrane region" description="Helical" evidence="7">
    <location>
        <begin position="115"/>
        <end position="138"/>
    </location>
</feature>
<keyword evidence="4 7" id="KW-0812">Transmembrane</keyword>
<dbReference type="EMBL" id="JAUSRE010000004">
    <property type="protein sequence ID" value="MDP9887394.1"/>
    <property type="molecule type" value="Genomic_DNA"/>
</dbReference>
<reference evidence="8 9" key="1">
    <citation type="submission" date="2023-07" db="EMBL/GenBank/DDBJ databases">
        <title>Sorghum-associated microbial communities from plants grown in Nebraska, USA.</title>
        <authorList>
            <person name="Schachtman D."/>
        </authorList>
    </citation>
    <scope>NUCLEOTIDE SEQUENCE [LARGE SCALE GENOMIC DNA]</scope>
    <source>
        <strain evidence="8 9">CC222</strain>
    </source>
</reference>
<feature type="transmembrane region" description="Helical" evidence="7">
    <location>
        <begin position="48"/>
        <end position="72"/>
    </location>
</feature>
<feature type="transmembrane region" description="Helical" evidence="7">
    <location>
        <begin position="174"/>
        <end position="195"/>
    </location>
</feature>
<protein>
    <submittedName>
        <fullName evidence="8">PST family polysaccharide transporter</fullName>
    </submittedName>
</protein>
<dbReference type="Proteomes" id="UP001226577">
    <property type="component" value="Unassembled WGS sequence"/>
</dbReference>
<feature type="transmembrane region" description="Helical" evidence="7">
    <location>
        <begin position="443"/>
        <end position="465"/>
    </location>
</feature>
<dbReference type="PANTHER" id="PTHR30250:SF10">
    <property type="entry name" value="LIPOPOLYSACCHARIDE BIOSYNTHESIS PROTEIN WZXC"/>
    <property type="match status" value="1"/>
</dbReference>
<feature type="transmembrane region" description="Helical" evidence="7">
    <location>
        <begin position="84"/>
        <end position="103"/>
    </location>
</feature>
<feature type="transmembrane region" description="Helical" evidence="7">
    <location>
        <begin position="260"/>
        <end position="278"/>
    </location>
</feature>
<accession>A0ABT9RT50</accession>
<evidence type="ECO:0000313" key="9">
    <source>
        <dbReference type="Proteomes" id="UP001226577"/>
    </source>
</evidence>
<comment type="caution">
    <text evidence="8">The sequence shown here is derived from an EMBL/GenBank/DDBJ whole genome shotgun (WGS) entry which is preliminary data.</text>
</comment>
<gene>
    <name evidence="8" type="ORF">J2X98_000969</name>
</gene>
<feature type="transmembrane region" description="Helical" evidence="7">
    <location>
        <begin position="299"/>
        <end position="322"/>
    </location>
</feature>
<feature type="transmembrane region" description="Helical" evidence="7">
    <location>
        <begin position="328"/>
        <end position="348"/>
    </location>
</feature>
<proteinExistence type="inferred from homology"/>
<keyword evidence="6 7" id="KW-0472">Membrane</keyword>
<evidence type="ECO:0000256" key="2">
    <source>
        <dbReference type="ARBA" id="ARBA00007430"/>
    </source>
</evidence>
<dbReference type="Pfam" id="PF13440">
    <property type="entry name" value="Polysacc_synt_3"/>
    <property type="match status" value="1"/>
</dbReference>
<comment type="subcellular location">
    <subcellularLocation>
        <location evidence="1">Cell membrane</location>
        <topology evidence="1">Multi-pass membrane protein</topology>
    </subcellularLocation>
</comment>
<evidence type="ECO:0000256" key="3">
    <source>
        <dbReference type="ARBA" id="ARBA00022475"/>
    </source>
</evidence>
<comment type="similarity">
    <text evidence="2">Belongs to the polysaccharide synthase family.</text>
</comment>
<evidence type="ECO:0000256" key="5">
    <source>
        <dbReference type="ARBA" id="ARBA00022989"/>
    </source>
</evidence>
<keyword evidence="9" id="KW-1185">Reference proteome</keyword>
<evidence type="ECO:0000313" key="8">
    <source>
        <dbReference type="EMBL" id="MDP9887394.1"/>
    </source>
</evidence>
<feature type="transmembrane region" description="Helical" evidence="7">
    <location>
        <begin position="360"/>
        <end position="378"/>
    </location>
</feature>
<dbReference type="PANTHER" id="PTHR30250">
    <property type="entry name" value="PST FAMILY PREDICTED COLANIC ACID TRANSPORTER"/>
    <property type="match status" value="1"/>
</dbReference>
<organism evidence="8 9">
    <name type="scientific">Pseudarthrobacter enclensis</name>
    <dbReference type="NCBI Taxonomy" id="993070"/>
    <lineage>
        <taxon>Bacteria</taxon>
        <taxon>Bacillati</taxon>
        <taxon>Actinomycetota</taxon>
        <taxon>Actinomycetes</taxon>
        <taxon>Micrococcales</taxon>
        <taxon>Micrococcaceae</taxon>
        <taxon>Pseudarthrobacter</taxon>
    </lineage>
</organism>
<keyword evidence="3" id="KW-1003">Cell membrane</keyword>
<feature type="transmembrane region" description="Helical" evidence="7">
    <location>
        <begin position="21"/>
        <end position="42"/>
    </location>
</feature>
<evidence type="ECO:0000256" key="1">
    <source>
        <dbReference type="ARBA" id="ARBA00004651"/>
    </source>
</evidence>
<keyword evidence="5 7" id="KW-1133">Transmembrane helix</keyword>
<evidence type="ECO:0000256" key="4">
    <source>
        <dbReference type="ARBA" id="ARBA00022692"/>
    </source>
</evidence>
<evidence type="ECO:0000256" key="7">
    <source>
        <dbReference type="SAM" id="Phobius"/>
    </source>
</evidence>
<evidence type="ECO:0000256" key="6">
    <source>
        <dbReference type="ARBA" id="ARBA00023136"/>
    </source>
</evidence>
<dbReference type="InterPro" id="IPR050833">
    <property type="entry name" value="Poly_Biosynth_Transport"/>
</dbReference>
<feature type="transmembrane region" description="Helical" evidence="7">
    <location>
        <begin position="236"/>
        <end position="254"/>
    </location>
</feature>
<dbReference type="CDD" id="cd13127">
    <property type="entry name" value="MATE_tuaB_like"/>
    <property type="match status" value="1"/>
</dbReference>
<feature type="transmembrane region" description="Helical" evidence="7">
    <location>
        <begin position="384"/>
        <end position="405"/>
    </location>
</feature>
<feature type="transmembrane region" description="Helical" evidence="7">
    <location>
        <begin position="150"/>
        <end position="168"/>
    </location>
</feature>
<sequence>MTYAPGELERKGVRGALWQGLAFASGRVIVLVTTVVLARLLSPAEYGLVALALVLMAYAETIADAGVGQALVYLPRTQVIARSALLLSVTLGAVLAVAAVLAADTVEDLVGLDGVAPLVQVLGVSVLATACGAVPEAIMRRDLKFRQLTAAPVLRAATMGAVTLYLAFTGHGAWSLAVGTAAGSVAYAATCWFLVRHEAPWQIWRVSRSAIAENVRFGAPVAGSTMLARAIFDVDYLVIGIMLGANALGLYTLAFRLPEALILNVFFVLSTVLFPLYTQVRGDRQRLRDGYLKSVTVQALYGITAGVGLAVVAPVLVPVLFGQRWDDSVTPLVFLALYAAARSLGAGANDVYKALGRPGLSIWISVVRLAVLLPALVFATRWGIVGVACAQMVVAVVFAFGMQAVAAKVMGTRVRRLMRAAAPGLLCGAGVALVGLLNLARHALGPVPTLIAMVVAGIAVAYAVLRFGYRDLHDEILGLFRHHPKTPDDAEGRSS</sequence>